<evidence type="ECO:0000256" key="4">
    <source>
        <dbReference type="SAM" id="Phobius"/>
    </source>
</evidence>
<accession>A0A068S998</accession>
<dbReference type="Proteomes" id="UP000027586">
    <property type="component" value="Unassembled WGS sequence"/>
</dbReference>
<dbReference type="EMBL" id="CBTN010000063">
    <property type="protein sequence ID" value="CDH58943.1"/>
    <property type="molecule type" value="Genomic_DNA"/>
</dbReference>
<evidence type="ECO:0000259" key="5">
    <source>
        <dbReference type="SMART" id="SM00744"/>
    </source>
</evidence>
<dbReference type="GO" id="GO:0008270">
    <property type="term" value="F:zinc ion binding"/>
    <property type="evidence" value="ECO:0007669"/>
    <property type="project" value="UniProtKB-KW"/>
</dbReference>
<keyword evidence="7" id="KW-1185">Reference proteome</keyword>
<reference evidence="6" key="1">
    <citation type="submission" date="2013-08" db="EMBL/GenBank/DDBJ databases">
        <title>Gene expansion shapes genome architecture in the human pathogen Lichtheimia corymbifera: an evolutionary genomics analysis in the ancient terrestrial Mucorales (Mucoromycotina).</title>
        <authorList>
            <person name="Schwartze V.U."/>
            <person name="Winter S."/>
            <person name="Shelest E."/>
            <person name="Marcet-Houben M."/>
            <person name="Horn F."/>
            <person name="Wehner S."/>
            <person name="Hoffmann K."/>
            <person name="Riege K."/>
            <person name="Sammeth M."/>
            <person name="Nowrousian M."/>
            <person name="Valiante V."/>
            <person name="Linde J."/>
            <person name="Jacobsen I.D."/>
            <person name="Marz M."/>
            <person name="Brakhage A.A."/>
            <person name="Gabaldon T."/>
            <person name="Bocker S."/>
            <person name="Voigt K."/>
        </authorList>
    </citation>
    <scope>NUCLEOTIDE SEQUENCE [LARGE SCALE GENOMIC DNA]</scope>
    <source>
        <strain evidence="6">FSU 9682</strain>
    </source>
</reference>
<comment type="caution">
    <text evidence="6">The sequence shown here is derived from an EMBL/GenBank/DDBJ whole genome shotgun (WGS) entry which is preliminary data.</text>
</comment>
<keyword evidence="4" id="KW-0472">Membrane</keyword>
<proteinExistence type="predicted"/>
<feature type="transmembrane region" description="Helical" evidence="4">
    <location>
        <begin position="214"/>
        <end position="235"/>
    </location>
</feature>
<sequence length="299" mass="34454">MTNERYASSLENIQICRICLEKEDVSNLIAPCKCKGSIKYAQVDERIESQSYPSPAYDLPHIYHPHSSRHIDEDTYSPIDATHQLSWRSNSIRQPFSYAQQVVLGTHKVIYAPFPVCYRSSGYSETHSLVSSQLLYYMLFPFADERIWQFLLCRLEHLHLGFFLVGSINNICFTYKILSDMFDIILIAQQQPQADERDLRGALMQRAAKLTKGLLLTYCCTLVILFWAHFNLFAFQVDSKGDSDIYSTRQFLVELPLWSFRWVTLGIALADFAVRNIYGSLSNVIDCIDEEEIVSLAEE</sequence>
<dbReference type="VEuPathDB" id="FungiDB:LCOR_09788.1"/>
<dbReference type="InterPro" id="IPR013083">
    <property type="entry name" value="Znf_RING/FYVE/PHD"/>
</dbReference>
<protein>
    <recommendedName>
        <fullName evidence="5">RING-CH-type domain-containing protein</fullName>
    </recommendedName>
</protein>
<keyword evidence="1" id="KW-0479">Metal-binding</keyword>
<evidence type="ECO:0000313" key="7">
    <source>
        <dbReference type="Proteomes" id="UP000027586"/>
    </source>
</evidence>
<dbReference type="Pfam" id="PF12906">
    <property type="entry name" value="RINGv"/>
    <property type="match status" value="1"/>
</dbReference>
<dbReference type="Gene3D" id="3.30.40.10">
    <property type="entry name" value="Zinc/RING finger domain, C3HC4 (zinc finger)"/>
    <property type="match status" value="1"/>
</dbReference>
<evidence type="ECO:0000256" key="2">
    <source>
        <dbReference type="ARBA" id="ARBA00022771"/>
    </source>
</evidence>
<keyword evidence="3" id="KW-0862">Zinc</keyword>
<keyword evidence="2" id="KW-0863">Zinc-finger</keyword>
<dbReference type="SUPFAM" id="SSF57850">
    <property type="entry name" value="RING/U-box"/>
    <property type="match status" value="1"/>
</dbReference>
<dbReference type="OrthoDB" id="264354at2759"/>
<feature type="domain" description="RING-CH-type" evidence="5">
    <location>
        <begin position="15"/>
        <end position="50"/>
    </location>
</feature>
<gene>
    <name evidence="6" type="ORF">LCOR_09788.1</name>
</gene>
<organism evidence="6 7">
    <name type="scientific">Lichtheimia corymbifera JMRC:FSU:9682</name>
    <dbReference type="NCBI Taxonomy" id="1263082"/>
    <lineage>
        <taxon>Eukaryota</taxon>
        <taxon>Fungi</taxon>
        <taxon>Fungi incertae sedis</taxon>
        <taxon>Mucoromycota</taxon>
        <taxon>Mucoromycotina</taxon>
        <taxon>Mucoromycetes</taxon>
        <taxon>Mucorales</taxon>
        <taxon>Lichtheimiaceae</taxon>
        <taxon>Lichtheimia</taxon>
    </lineage>
</organism>
<dbReference type="AlphaFoldDB" id="A0A068S998"/>
<feature type="transmembrane region" description="Helical" evidence="4">
    <location>
        <begin position="255"/>
        <end position="274"/>
    </location>
</feature>
<evidence type="ECO:0000256" key="1">
    <source>
        <dbReference type="ARBA" id="ARBA00022723"/>
    </source>
</evidence>
<evidence type="ECO:0000256" key="3">
    <source>
        <dbReference type="ARBA" id="ARBA00022833"/>
    </source>
</evidence>
<dbReference type="SMART" id="SM00744">
    <property type="entry name" value="RINGv"/>
    <property type="match status" value="1"/>
</dbReference>
<evidence type="ECO:0000313" key="6">
    <source>
        <dbReference type="EMBL" id="CDH58943.1"/>
    </source>
</evidence>
<keyword evidence="4" id="KW-0812">Transmembrane</keyword>
<dbReference type="InterPro" id="IPR011016">
    <property type="entry name" value="Znf_RING-CH"/>
</dbReference>
<dbReference type="STRING" id="1263082.A0A068S998"/>
<keyword evidence="4" id="KW-1133">Transmembrane helix</keyword>
<name>A0A068S998_9FUNG</name>